<keyword evidence="7" id="KW-1185">Reference proteome</keyword>
<dbReference type="EMBL" id="QYUL01000004">
    <property type="protein sequence ID" value="RJF78411.1"/>
    <property type="molecule type" value="Genomic_DNA"/>
</dbReference>
<dbReference type="PRINTS" id="PR00080">
    <property type="entry name" value="SDRFAMILY"/>
</dbReference>
<dbReference type="PRINTS" id="PR00081">
    <property type="entry name" value="GDHRDH"/>
</dbReference>
<dbReference type="NCBIfam" id="NF004843">
    <property type="entry name" value="PRK06194.1"/>
    <property type="match status" value="1"/>
</dbReference>
<dbReference type="Proteomes" id="UP000283458">
    <property type="component" value="Unassembled WGS sequence"/>
</dbReference>
<dbReference type="AlphaFoldDB" id="A0A418VQB3"/>
<evidence type="ECO:0000256" key="1">
    <source>
        <dbReference type="ARBA" id="ARBA00006484"/>
    </source>
</evidence>
<dbReference type="InterPro" id="IPR020904">
    <property type="entry name" value="Sc_DH/Rdtase_CS"/>
</dbReference>
<name>A0A418VQB3_9PROT</name>
<evidence type="ECO:0000256" key="4">
    <source>
        <dbReference type="RuleBase" id="RU000363"/>
    </source>
</evidence>
<dbReference type="CDD" id="cd05233">
    <property type="entry name" value="SDR_c"/>
    <property type="match status" value="1"/>
</dbReference>
<evidence type="ECO:0000313" key="7">
    <source>
        <dbReference type="Proteomes" id="UP000283458"/>
    </source>
</evidence>
<sequence>MQDFTDKVAVVTGAAEGIGKAIARAAAAEGMKLVLADIDAAALDALAAEFAAADVPVLALRTDVSSPEQVDALADAAFARFGAVHLLVNNAGVAVAKSVWETTPKDWEWVLGVNLYGVTNGLRAFVPRMLERGEAGHIVNTASVAGLLSVPALAAYNASKFAVVTVSEGLHHDLALRQAPIGVSVLCPSWVKTRIAESGRHRLGEEGAVQAGTSVQSQKIGQAVFQAVQAGITPDSVAESVFEAVRAGRFYIVTHPESRAGVRVRMEDILENRNPTLMSL</sequence>
<dbReference type="PROSITE" id="PS00061">
    <property type="entry name" value="ADH_SHORT"/>
    <property type="match status" value="1"/>
</dbReference>
<feature type="domain" description="Ketoreductase" evidence="5">
    <location>
        <begin position="7"/>
        <end position="194"/>
    </location>
</feature>
<accession>A0A418VQB3</accession>
<dbReference type="PANTHER" id="PTHR43391:SF14">
    <property type="entry name" value="DEHYDROGENASE_REDUCTASE SDR FAMILY PROTEIN 7-LIKE"/>
    <property type="match status" value="1"/>
</dbReference>
<protein>
    <submittedName>
        <fullName evidence="6">SDR family NAD(P)-dependent oxidoreductase</fullName>
    </submittedName>
</protein>
<dbReference type="InterPro" id="IPR057326">
    <property type="entry name" value="KR_dom"/>
</dbReference>
<keyword evidence="3" id="KW-0560">Oxidoreductase</keyword>
<dbReference type="GO" id="GO:0016491">
    <property type="term" value="F:oxidoreductase activity"/>
    <property type="evidence" value="ECO:0007669"/>
    <property type="project" value="UniProtKB-KW"/>
</dbReference>
<organism evidence="6 7">
    <name type="scientific">Azospirillum cavernae</name>
    <dbReference type="NCBI Taxonomy" id="2320860"/>
    <lineage>
        <taxon>Bacteria</taxon>
        <taxon>Pseudomonadati</taxon>
        <taxon>Pseudomonadota</taxon>
        <taxon>Alphaproteobacteria</taxon>
        <taxon>Rhodospirillales</taxon>
        <taxon>Azospirillaceae</taxon>
        <taxon>Azospirillum</taxon>
    </lineage>
</organism>
<dbReference type="Gene3D" id="3.40.50.720">
    <property type="entry name" value="NAD(P)-binding Rossmann-like Domain"/>
    <property type="match status" value="1"/>
</dbReference>
<proteinExistence type="inferred from homology"/>
<reference evidence="6 7" key="1">
    <citation type="submission" date="2018-09" db="EMBL/GenBank/DDBJ databases">
        <authorList>
            <person name="Zhu H."/>
        </authorList>
    </citation>
    <scope>NUCLEOTIDE SEQUENCE [LARGE SCALE GENOMIC DNA]</scope>
    <source>
        <strain evidence="6 7">K2W22B-5</strain>
    </source>
</reference>
<gene>
    <name evidence="6" type="ORF">D3877_25325</name>
</gene>
<dbReference type="SMART" id="SM00822">
    <property type="entry name" value="PKS_KR"/>
    <property type="match status" value="1"/>
</dbReference>
<dbReference type="InterPro" id="IPR002347">
    <property type="entry name" value="SDR_fam"/>
</dbReference>
<evidence type="ECO:0000259" key="5">
    <source>
        <dbReference type="SMART" id="SM00822"/>
    </source>
</evidence>
<evidence type="ECO:0000256" key="3">
    <source>
        <dbReference type="ARBA" id="ARBA00023002"/>
    </source>
</evidence>
<dbReference type="OrthoDB" id="4690547at2"/>
<evidence type="ECO:0000256" key="2">
    <source>
        <dbReference type="ARBA" id="ARBA00022857"/>
    </source>
</evidence>
<dbReference type="PANTHER" id="PTHR43391">
    <property type="entry name" value="RETINOL DEHYDROGENASE-RELATED"/>
    <property type="match status" value="1"/>
</dbReference>
<comment type="similarity">
    <text evidence="1 4">Belongs to the short-chain dehydrogenases/reductases (SDR) family.</text>
</comment>
<dbReference type="FunFam" id="3.40.50.720:FF:000084">
    <property type="entry name" value="Short-chain dehydrogenase reductase"/>
    <property type="match status" value="1"/>
</dbReference>
<evidence type="ECO:0000313" key="6">
    <source>
        <dbReference type="EMBL" id="RJF78411.1"/>
    </source>
</evidence>
<dbReference type="RefSeq" id="WP_119833549.1">
    <property type="nucleotide sequence ID" value="NZ_QYUL01000004.1"/>
</dbReference>
<dbReference type="SUPFAM" id="SSF51735">
    <property type="entry name" value="NAD(P)-binding Rossmann-fold domains"/>
    <property type="match status" value="1"/>
</dbReference>
<dbReference type="Pfam" id="PF00106">
    <property type="entry name" value="adh_short"/>
    <property type="match status" value="1"/>
</dbReference>
<comment type="caution">
    <text evidence="6">The sequence shown here is derived from an EMBL/GenBank/DDBJ whole genome shotgun (WGS) entry which is preliminary data.</text>
</comment>
<keyword evidence="2" id="KW-0521">NADP</keyword>
<dbReference type="InterPro" id="IPR036291">
    <property type="entry name" value="NAD(P)-bd_dom_sf"/>
</dbReference>